<feature type="region of interest" description="Disordered" evidence="1">
    <location>
        <begin position="1"/>
        <end position="32"/>
    </location>
</feature>
<evidence type="ECO:0000313" key="2">
    <source>
        <dbReference type="EMBL" id="MFH4983375.1"/>
    </source>
</evidence>
<name>A0ABD6ETS3_9BILA</name>
<dbReference type="EMBL" id="JBGFUD010012059">
    <property type="protein sequence ID" value="MFH4983375.1"/>
    <property type="molecule type" value="Genomic_DNA"/>
</dbReference>
<comment type="caution">
    <text evidence="2">The sequence shown here is derived from an EMBL/GenBank/DDBJ whole genome shotgun (WGS) entry which is preliminary data.</text>
</comment>
<protein>
    <submittedName>
        <fullName evidence="2">Uncharacterized protein</fullName>
    </submittedName>
</protein>
<dbReference type="Proteomes" id="UP001608902">
    <property type="component" value="Unassembled WGS sequence"/>
</dbReference>
<proteinExistence type="predicted"/>
<keyword evidence="3" id="KW-1185">Reference proteome</keyword>
<accession>A0ABD6ETS3</accession>
<dbReference type="AlphaFoldDB" id="A0ABD6ETS3"/>
<reference evidence="2 3" key="1">
    <citation type="submission" date="2024-08" db="EMBL/GenBank/DDBJ databases">
        <title>Gnathostoma spinigerum genome.</title>
        <authorList>
            <person name="Gonzalez-Bertolin B."/>
            <person name="Monzon S."/>
            <person name="Zaballos A."/>
            <person name="Jimenez P."/>
            <person name="Dekumyoy P."/>
            <person name="Varona S."/>
            <person name="Cuesta I."/>
            <person name="Sumanam S."/>
            <person name="Adisakwattana P."/>
            <person name="Gasser R.B."/>
            <person name="Hernandez-Gonzalez A."/>
            <person name="Young N.D."/>
            <person name="Perteguer M.J."/>
        </authorList>
    </citation>
    <scope>NUCLEOTIDE SEQUENCE [LARGE SCALE GENOMIC DNA]</scope>
    <source>
        <strain evidence="2">AL3</strain>
        <tissue evidence="2">Liver</tissue>
    </source>
</reference>
<gene>
    <name evidence="2" type="ORF">AB6A40_010084</name>
</gene>
<organism evidence="2 3">
    <name type="scientific">Gnathostoma spinigerum</name>
    <dbReference type="NCBI Taxonomy" id="75299"/>
    <lineage>
        <taxon>Eukaryota</taxon>
        <taxon>Metazoa</taxon>
        <taxon>Ecdysozoa</taxon>
        <taxon>Nematoda</taxon>
        <taxon>Chromadorea</taxon>
        <taxon>Rhabditida</taxon>
        <taxon>Spirurina</taxon>
        <taxon>Gnathostomatomorpha</taxon>
        <taxon>Gnathostomatoidea</taxon>
        <taxon>Gnathostomatidae</taxon>
        <taxon>Gnathostoma</taxon>
    </lineage>
</organism>
<sequence>MCQTANDLTRKTFDKRTRETHTQASTPSRRISSSPIQEICSIHTMPRLVNLHSPQAACFQIHLVASIPTLCLAATSSSATTDHRHQIRLFISMKSSKHFAHHPHNLCCRTFTFGATTSPLFNHSRAL</sequence>
<feature type="compositionally biased region" description="Basic and acidic residues" evidence="1">
    <location>
        <begin position="8"/>
        <end position="21"/>
    </location>
</feature>
<evidence type="ECO:0000313" key="3">
    <source>
        <dbReference type="Proteomes" id="UP001608902"/>
    </source>
</evidence>
<evidence type="ECO:0000256" key="1">
    <source>
        <dbReference type="SAM" id="MobiDB-lite"/>
    </source>
</evidence>